<evidence type="ECO:0000313" key="2">
    <source>
        <dbReference type="Proteomes" id="UP000886520"/>
    </source>
</evidence>
<dbReference type="EMBL" id="JABFUD020000021">
    <property type="protein sequence ID" value="KAI5063475.1"/>
    <property type="molecule type" value="Genomic_DNA"/>
</dbReference>
<comment type="caution">
    <text evidence="1">The sequence shown here is derived from an EMBL/GenBank/DDBJ whole genome shotgun (WGS) entry which is preliminary data.</text>
</comment>
<dbReference type="OrthoDB" id="2420591at2759"/>
<evidence type="ECO:0000313" key="1">
    <source>
        <dbReference type="EMBL" id="KAI5063475.1"/>
    </source>
</evidence>
<proteinExistence type="predicted"/>
<gene>
    <name evidence="1" type="ORF">GOP47_0022022</name>
</gene>
<protein>
    <submittedName>
        <fullName evidence="1">Uncharacterized protein</fullName>
    </submittedName>
</protein>
<keyword evidence="2" id="KW-1185">Reference proteome</keyword>
<organism evidence="1 2">
    <name type="scientific">Adiantum capillus-veneris</name>
    <name type="common">Maidenhair fern</name>
    <dbReference type="NCBI Taxonomy" id="13818"/>
    <lineage>
        <taxon>Eukaryota</taxon>
        <taxon>Viridiplantae</taxon>
        <taxon>Streptophyta</taxon>
        <taxon>Embryophyta</taxon>
        <taxon>Tracheophyta</taxon>
        <taxon>Polypodiopsida</taxon>
        <taxon>Polypodiidae</taxon>
        <taxon>Polypodiales</taxon>
        <taxon>Pteridineae</taxon>
        <taxon>Pteridaceae</taxon>
        <taxon>Vittarioideae</taxon>
        <taxon>Adiantum</taxon>
    </lineage>
</organism>
<dbReference type="AlphaFoldDB" id="A0A9D4Z747"/>
<name>A0A9D4Z747_ADICA</name>
<accession>A0A9D4Z747</accession>
<dbReference type="Proteomes" id="UP000886520">
    <property type="component" value="Chromosome 21"/>
</dbReference>
<sequence length="202" mass="22847">MWESSSCPNPSQQGANGDFVYERNIISEYHLGLQLHTFVSKGSVGEPNFVELCQVLHTKGRCLSKNAPWFDHEVHALCVLKNVLNPIICANNDSSRSQSSPVVNDRLDNYRYHFRRDGGKAYRPRGAKHSPLKKCWLKHHEAIEPILINEKVPNGFPHTVAGLATLSGHRINILLNFYGLPLDGNLDQWRHKLARFLGIFLG</sequence>
<reference evidence="1" key="1">
    <citation type="submission" date="2021-01" db="EMBL/GenBank/DDBJ databases">
        <title>Adiantum capillus-veneris genome.</title>
        <authorList>
            <person name="Fang Y."/>
            <person name="Liao Q."/>
        </authorList>
    </citation>
    <scope>NUCLEOTIDE SEQUENCE</scope>
    <source>
        <strain evidence="1">H3</strain>
        <tissue evidence="1">Leaf</tissue>
    </source>
</reference>